<protein>
    <submittedName>
        <fullName evidence="2">GTP pyrophosphokinase family protein</fullName>
    </submittedName>
</protein>
<dbReference type="EMBL" id="JBGEHV010000044">
    <property type="protein sequence ID" value="MEY8041873.1"/>
    <property type="molecule type" value="Genomic_DNA"/>
</dbReference>
<organism evidence="2 3">
    <name type="scientific">Saccharopolyspora cebuensis</name>
    <dbReference type="NCBI Taxonomy" id="418759"/>
    <lineage>
        <taxon>Bacteria</taxon>
        <taxon>Bacillati</taxon>
        <taxon>Actinomycetota</taxon>
        <taxon>Actinomycetes</taxon>
        <taxon>Pseudonocardiales</taxon>
        <taxon>Pseudonocardiaceae</taxon>
        <taxon>Saccharopolyspora</taxon>
    </lineage>
</organism>
<dbReference type="PANTHER" id="PTHR47837">
    <property type="entry name" value="GTP PYROPHOSPHOKINASE YJBM"/>
    <property type="match status" value="1"/>
</dbReference>
<evidence type="ECO:0000313" key="3">
    <source>
        <dbReference type="Proteomes" id="UP001564626"/>
    </source>
</evidence>
<keyword evidence="3" id="KW-1185">Reference proteome</keyword>
<dbReference type="Pfam" id="PF04607">
    <property type="entry name" value="RelA_SpoT"/>
    <property type="match status" value="1"/>
</dbReference>
<dbReference type="SMART" id="SM00954">
    <property type="entry name" value="RelA_SpoT"/>
    <property type="match status" value="1"/>
</dbReference>
<accession>A0ABV4CN35</accession>
<dbReference type="CDD" id="cd05399">
    <property type="entry name" value="NT_Rel-Spo_like"/>
    <property type="match status" value="1"/>
</dbReference>
<evidence type="ECO:0000259" key="1">
    <source>
        <dbReference type="SMART" id="SM00954"/>
    </source>
</evidence>
<feature type="domain" description="RelA/SpoT" evidence="1">
    <location>
        <begin position="43"/>
        <end position="165"/>
    </location>
</feature>
<dbReference type="InterPro" id="IPR052366">
    <property type="entry name" value="GTP_Pyrophosphokinase"/>
</dbReference>
<dbReference type="Gene3D" id="3.30.460.10">
    <property type="entry name" value="Beta Polymerase, domain 2"/>
    <property type="match status" value="1"/>
</dbReference>
<dbReference type="PANTHER" id="PTHR47837:SF2">
    <property type="entry name" value="GTP PYROPHOSPHOKINASE YWAC"/>
    <property type="match status" value="1"/>
</dbReference>
<dbReference type="SUPFAM" id="SSF81301">
    <property type="entry name" value="Nucleotidyltransferase"/>
    <property type="match status" value="1"/>
</dbReference>
<name>A0ABV4CN35_9PSEU</name>
<reference evidence="2 3" key="1">
    <citation type="submission" date="2024-08" db="EMBL/GenBank/DDBJ databases">
        <title>Genome mining of Saccharopolyspora cebuensis PGLac3 from Nigerian medicinal plant.</title>
        <authorList>
            <person name="Ezeobiora C.E."/>
            <person name="Igbokwe N.H."/>
            <person name="Amin D.H."/>
            <person name="Mendie U.E."/>
        </authorList>
    </citation>
    <scope>NUCLEOTIDE SEQUENCE [LARGE SCALE GENOMIC DNA]</scope>
    <source>
        <strain evidence="2 3">PGLac3</strain>
    </source>
</reference>
<dbReference type="InterPro" id="IPR007685">
    <property type="entry name" value="RelA_SpoT"/>
</dbReference>
<sequence length="199" mass="22701">MRRAGYLLLLHKFAVDEMMTKMRIWSEEFDHAHEHDPIEHITSRIKRPAAIAAKLHRRGHPITPDAAREHLDDIAGVRVVCPFISDVYLVHDLLRQHDMETVLVKDYIAEPKPNGYRSLHLIMRVPVHLSDRTEPVTVEVQLRTIAMDFWAAVEHELTYKSGGAVPQDFAGELTAAAEAAADLDARMQSLHDRTLPPRR</sequence>
<dbReference type="InterPro" id="IPR043519">
    <property type="entry name" value="NT_sf"/>
</dbReference>
<proteinExistence type="predicted"/>
<gene>
    <name evidence="2" type="ORF">AB8O55_20885</name>
</gene>
<dbReference type="Gene3D" id="1.10.287.860">
    <property type="entry name" value="Nucleotidyltransferase"/>
    <property type="match status" value="1"/>
</dbReference>
<evidence type="ECO:0000313" key="2">
    <source>
        <dbReference type="EMBL" id="MEY8041873.1"/>
    </source>
</evidence>
<comment type="caution">
    <text evidence="2">The sequence shown here is derived from an EMBL/GenBank/DDBJ whole genome shotgun (WGS) entry which is preliminary data.</text>
</comment>
<dbReference type="Proteomes" id="UP001564626">
    <property type="component" value="Unassembled WGS sequence"/>
</dbReference>